<accession>A0A8H7BSC2</accession>
<organism evidence="1 2">
    <name type="scientific">Apophysomyces ossiformis</name>
    <dbReference type="NCBI Taxonomy" id="679940"/>
    <lineage>
        <taxon>Eukaryota</taxon>
        <taxon>Fungi</taxon>
        <taxon>Fungi incertae sedis</taxon>
        <taxon>Mucoromycota</taxon>
        <taxon>Mucoromycotina</taxon>
        <taxon>Mucoromycetes</taxon>
        <taxon>Mucorales</taxon>
        <taxon>Mucorineae</taxon>
        <taxon>Mucoraceae</taxon>
        <taxon>Apophysomyces</taxon>
    </lineage>
</organism>
<proteinExistence type="predicted"/>
<sequence length="279" mass="32659">MLCEWALCESIKNSDETMSLKWARTSYAELRPYRYDSAQGVIEFRTTRQERLPRDCQWLTPRFTMWEKPVIIDTSLPVKDQALVMFHLGFNPALEVRYDLPDDDQEPGLPRFIGDKSFILELTKHDNDSWHILSAHVSLSWIFFGISSKVMLNPIYPDRYERLCNELMYRGKTPSLPYSLPESALRYLTIEYPQRDDFPENLMVGTPSQTRLWQMQEALESVNLDPLLVWKYGIVKAYIAGKSSIAKEEILQKIEASEADWEKQRERLIQHSCLIVDSK</sequence>
<protein>
    <submittedName>
        <fullName evidence="1">Uncharacterized protein</fullName>
    </submittedName>
</protein>
<evidence type="ECO:0000313" key="2">
    <source>
        <dbReference type="Proteomes" id="UP000605846"/>
    </source>
</evidence>
<dbReference type="EMBL" id="JABAYA010000050">
    <property type="protein sequence ID" value="KAF7727744.1"/>
    <property type="molecule type" value="Genomic_DNA"/>
</dbReference>
<gene>
    <name evidence="1" type="ORF">EC973_007203</name>
</gene>
<keyword evidence="2" id="KW-1185">Reference proteome</keyword>
<dbReference type="Proteomes" id="UP000605846">
    <property type="component" value="Unassembled WGS sequence"/>
</dbReference>
<comment type="caution">
    <text evidence="1">The sequence shown here is derived from an EMBL/GenBank/DDBJ whole genome shotgun (WGS) entry which is preliminary data.</text>
</comment>
<dbReference type="AlphaFoldDB" id="A0A8H7BSC2"/>
<evidence type="ECO:0000313" key="1">
    <source>
        <dbReference type="EMBL" id="KAF7727744.1"/>
    </source>
</evidence>
<reference evidence="1" key="1">
    <citation type="submission" date="2020-01" db="EMBL/GenBank/DDBJ databases">
        <title>Genome Sequencing of Three Apophysomyces-Like Fungal Strains Confirms a Novel Fungal Genus in the Mucoromycota with divergent Burkholderia-like Endosymbiotic Bacteria.</title>
        <authorList>
            <person name="Stajich J.E."/>
            <person name="Macias A.M."/>
            <person name="Carter-House D."/>
            <person name="Lovett B."/>
            <person name="Kasson L.R."/>
            <person name="Berry K."/>
            <person name="Grigoriev I."/>
            <person name="Chang Y."/>
            <person name="Spatafora J."/>
            <person name="Kasson M.T."/>
        </authorList>
    </citation>
    <scope>NUCLEOTIDE SEQUENCE</scope>
    <source>
        <strain evidence="1">NRRL A-21654</strain>
    </source>
</reference>
<name>A0A8H7BSC2_9FUNG</name>